<gene>
    <name evidence="2" type="ORF">MUA00_06905</name>
</gene>
<dbReference type="InterPro" id="IPR020952">
    <property type="entry name" value="Antiterm_prot_N_Arg-rich"/>
</dbReference>
<sequence length="111" mass="12950">MDAQARRRERRKAKQAAWKTANPLLVGFCAMPDPRLILRLNRKPEDRVAKALEVVNEYGLQIQQNAEKYQRLREQQQQKNHRVYQSQPKRPSGSPDARGKEKRHAKSIPPV</sequence>
<reference evidence="2" key="1">
    <citation type="submission" date="2022-03" db="EMBL/GenBank/DDBJ databases">
        <title>Proposal of a novel genus Dryocolo and two novel species.</title>
        <authorList>
            <person name="Maddock D.W."/>
            <person name="Brady C.L."/>
            <person name="Denman S."/>
            <person name="Arnold D."/>
        </authorList>
    </citation>
    <scope>NUCLEOTIDE SEQUENCE</scope>
    <source>
        <strain evidence="2">H6W4</strain>
    </source>
</reference>
<accession>A0A9X2W5V5</accession>
<comment type="caution">
    <text evidence="2">The sequence shown here is derived from an EMBL/GenBank/DDBJ whole genome shotgun (WGS) entry which is preliminary data.</text>
</comment>
<organism evidence="2 3">
    <name type="scientific">Dryocola boscaweniae</name>
    <dbReference type="NCBI Taxonomy" id="2925397"/>
    <lineage>
        <taxon>Bacteria</taxon>
        <taxon>Pseudomonadati</taxon>
        <taxon>Pseudomonadota</taxon>
        <taxon>Gammaproteobacteria</taxon>
        <taxon>Enterobacterales</taxon>
        <taxon>Enterobacteriaceae</taxon>
        <taxon>Dryocola</taxon>
    </lineage>
</organism>
<feature type="compositionally biased region" description="Polar residues" evidence="1">
    <location>
        <begin position="77"/>
        <end position="89"/>
    </location>
</feature>
<dbReference type="Proteomes" id="UP001150641">
    <property type="component" value="Unassembled WGS sequence"/>
</dbReference>
<name>A0A9X2W5V5_9ENTR</name>
<dbReference type="Pfam" id="PF11438">
    <property type="entry name" value="N36"/>
    <property type="match status" value="1"/>
</dbReference>
<dbReference type="EMBL" id="JALHAP010000074">
    <property type="protein sequence ID" value="MCT4701531.1"/>
    <property type="molecule type" value="Genomic_DNA"/>
</dbReference>
<dbReference type="AlphaFoldDB" id="A0A9X2W5V5"/>
<keyword evidence="3" id="KW-1185">Reference proteome</keyword>
<proteinExistence type="predicted"/>
<evidence type="ECO:0000313" key="3">
    <source>
        <dbReference type="Proteomes" id="UP001150641"/>
    </source>
</evidence>
<dbReference type="RefSeq" id="WP_271122229.1">
    <property type="nucleotide sequence ID" value="NZ_JALHAN010000061.1"/>
</dbReference>
<evidence type="ECO:0000256" key="1">
    <source>
        <dbReference type="SAM" id="MobiDB-lite"/>
    </source>
</evidence>
<protein>
    <submittedName>
        <fullName evidence="2">Antitermination protein</fullName>
    </submittedName>
</protein>
<feature type="compositionally biased region" description="Basic residues" evidence="1">
    <location>
        <begin position="100"/>
        <end position="111"/>
    </location>
</feature>
<feature type="region of interest" description="Disordered" evidence="1">
    <location>
        <begin position="69"/>
        <end position="111"/>
    </location>
</feature>
<evidence type="ECO:0000313" key="2">
    <source>
        <dbReference type="EMBL" id="MCT4701531.1"/>
    </source>
</evidence>